<keyword evidence="2 5" id="KW-0731">Sigma factor</keyword>
<dbReference type="InterPro" id="IPR007630">
    <property type="entry name" value="RNA_pol_sigma70_r4"/>
</dbReference>
<evidence type="ECO:0000256" key="3">
    <source>
        <dbReference type="ARBA" id="ARBA00023125"/>
    </source>
</evidence>
<dbReference type="NCBIfam" id="TIGR02937">
    <property type="entry name" value="sigma70-ECF"/>
    <property type="match status" value="1"/>
</dbReference>
<feature type="domain" description="RNA polymerase sigma-70 region 2" evidence="6">
    <location>
        <begin position="22"/>
        <end position="89"/>
    </location>
</feature>
<evidence type="ECO:0000313" key="9">
    <source>
        <dbReference type="Proteomes" id="UP001138686"/>
    </source>
</evidence>
<dbReference type="InterPro" id="IPR014284">
    <property type="entry name" value="RNA_pol_sigma-70_dom"/>
</dbReference>
<organism evidence="8 9">
    <name type="scientific">Halomarinibacterium sedimenti</name>
    <dbReference type="NCBI Taxonomy" id="2857106"/>
    <lineage>
        <taxon>Bacteria</taxon>
        <taxon>Pseudomonadati</taxon>
        <taxon>Bacteroidota</taxon>
        <taxon>Flavobacteriia</taxon>
        <taxon>Flavobacteriales</taxon>
        <taxon>Flavobacteriaceae</taxon>
        <taxon>Halomarinibacterium</taxon>
    </lineage>
</organism>
<dbReference type="Pfam" id="PF04545">
    <property type="entry name" value="Sigma70_r4"/>
    <property type="match status" value="1"/>
</dbReference>
<dbReference type="InterPro" id="IPR039425">
    <property type="entry name" value="RNA_pol_sigma-70-like"/>
</dbReference>
<dbReference type="GO" id="GO:0003677">
    <property type="term" value="F:DNA binding"/>
    <property type="evidence" value="ECO:0007669"/>
    <property type="project" value="UniProtKB-KW"/>
</dbReference>
<evidence type="ECO:0000259" key="7">
    <source>
        <dbReference type="Pfam" id="PF04545"/>
    </source>
</evidence>
<dbReference type="GO" id="GO:0016987">
    <property type="term" value="F:sigma factor activity"/>
    <property type="evidence" value="ECO:0007669"/>
    <property type="project" value="UniProtKB-KW"/>
</dbReference>
<dbReference type="InterPro" id="IPR007627">
    <property type="entry name" value="RNA_pol_sigma70_r2"/>
</dbReference>
<accession>A0A9X1FL72</accession>
<evidence type="ECO:0000256" key="2">
    <source>
        <dbReference type="ARBA" id="ARBA00023082"/>
    </source>
</evidence>
<evidence type="ECO:0000256" key="5">
    <source>
        <dbReference type="RuleBase" id="RU000716"/>
    </source>
</evidence>
<keyword evidence="9" id="KW-1185">Reference proteome</keyword>
<dbReference type="PANTHER" id="PTHR43133">
    <property type="entry name" value="RNA POLYMERASE ECF-TYPE SIGMA FACTO"/>
    <property type="match status" value="1"/>
</dbReference>
<name>A0A9X1FL72_9FLAO</name>
<dbReference type="InterPro" id="IPR000838">
    <property type="entry name" value="RNA_pol_sigma70_ECF_CS"/>
</dbReference>
<protein>
    <recommendedName>
        <fullName evidence="5">RNA polymerase sigma factor</fullName>
    </recommendedName>
</protein>
<evidence type="ECO:0000256" key="4">
    <source>
        <dbReference type="ARBA" id="ARBA00023163"/>
    </source>
</evidence>
<feature type="domain" description="RNA polymerase sigma-70 region 4" evidence="7">
    <location>
        <begin position="134"/>
        <end position="173"/>
    </location>
</feature>
<dbReference type="PROSITE" id="PS01063">
    <property type="entry name" value="SIGMA70_ECF"/>
    <property type="match status" value="1"/>
</dbReference>
<evidence type="ECO:0000313" key="8">
    <source>
        <dbReference type="EMBL" id="MBW2936489.1"/>
    </source>
</evidence>
<reference evidence="8" key="1">
    <citation type="submission" date="2021-07" db="EMBL/GenBank/DDBJ databases">
        <title>Aureisphaera sp. CAU 1614 isolated from sea sediment.</title>
        <authorList>
            <person name="Kim W."/>
        </authorList>
    </citation>
    <scope>NUCLEOTIDE SEQUENCE</scope>
    <source>
        <strain evidence="8">CAU 1614</strain>
    </source>
</reference>
<comment type="caution">
    <text evidence="8">The sequence shown here is derived from an EMBL/GenBank/DDBJ whole genome shotgun (WGS) entry which is preliminary data.</text>
</comment>
<dbReference type="RefSeq" id="WP_219050249.1">
    <property type="nucleotide sequence ID" value="NZ_JAHWDP010000001.1"/>
</dbReference>
<dbReference type="PANTHER" id="PTHR43133:SF62">
    <property type="entry name" value="RNA POLYMERASE SIGMA FACTOR SIGZ"/>
    <property type="match status" value="1"/>
</dbReference>
<proteinExistence type="inferred from homology"/>
<sequence>MTQPDELILEMQQGSEKAFSQLYEMYSRAIYSVIHVILRDDEVTEEVLQDVFIKVWKNANSYSVEKGRFYTWLLNIARNTAIDKTRSKSFKNSNKNLSTDNFVYVIGGHNDLNEKTDAIGIQKFVDKLKPLCIKLLDLLYFKGYTQNETAEALETPLGTIKTRARNCIKDLRKLTLQEV</sequence>
<dbReference type="AlphaFoldDB" id="A0A9X1FL72"/>
<keyword evidence="3 5" id="KW-0238">DNA-binding</keyword>
<evidence type="ECO:0000259" key="6">
    <source>
        <dbReference type="Pfam" id="PF04542"/>
    </source>
</evidence>
<evidence type="ECO:0000256" key="1">
    <source>
        <dbReference type="ARBA" id="ARBA00023015"/>
    </source>
</evidence>
<gene>
    <name evidence="8" type="ORF">KXJ69_00130</name>
</gene>
<dbReference type="Pfam" id="PF04542">
    <property type="entry name" value="Sigma70_r2"/>
    <property type="match status" value="1"/>
</dbReference>
<dbReference type="EMBL" id="JAHWDP010000001">
    <property type="protein sequence ID" value="MBW2936489.1"/>
    <property type="molecule type" value="Genomic_DNA"/>
</dbReference>
<dbReference type="GO" id="GO:0006352">
    <property type="term" value="P:DNA-templated transcription initiation"/>
    <property type="evidence" value="ECO:0007669"/>
    <property type="project" value="InterPro"/>
</dbReference>
<dbReference type="Proteomes" id="UP001138686">
    <property type="component" value="Unassembled WGS sequence"/>
</dbReference>
<keyword evidence="1 5" id="KW-0805">Transcription regulation</keyword>
<comment type="similarity">
    <text evidence="5">Belongs to the sigma-70 factor family. ECF subfamily.</text>
</comment>
<keyword evidence="4 5" id="KW-0804">Transcription</keyword>